<name>A0ABW7XHA4_9MICO</name>
<evidence type="ECO:0000313" key="4">
    <source>
        <dbReference type="Proteomes" id="UP001611580"/>
    </source>
</evidence>
<evidence type="ECO:0000259" key="2">
    <source>
        <dbReference type="Pfam" id="PF06054"/>
    </source>
</evidence>
<organism evidence="3 4">
    <name type="scientific">Promicromonospora kroppenstedtii</name>
    <dbReference type="NCBI Taxonomy" id="440482"/>
    <lineage>
        <taxon>Bacteria</taxon>
        <taxon>Bacillati</taxon>
        <taxon>Actinomycetota</taxon>
        <taxon>Actinomycetes</taxon>
        <taxon>Micrococcales</taxon>
        <taxon>Promicromonosporaceae</taxon>
        <taxon>Promicromonospora</taxon>
    </lineage>
</organism>
<evidence type="ECO:0000256" key="1">
    <source>
        <dbReference type="SAM" id="MobiDB-lite"/>
    </source>
</evidence>
<gene>
    <name evidence="3" type="ORF">ACH47X_08240</name>
</gene>
<protein>
    <recommendedName>
        <fullName evidence="2">Competence protein CoiA nuclease-like domain-containing protein</fullName>
    </recommendedName>
</protein>
<reference evidence="3 4" key="1">
    <citation type="submission" date="2024-10" db="EMBL/GenBank/DDBJ databases">
        <title>The Natural Products Discovery Center: Release of the First 8490 Sequenced Strains for Exploring Actinobacteria Biosynthetic Diversity.</title>
        <authorList>
            <person name="Kalkreuter E."/>
            <person name="Kautsar S.A."/>
            <person name="Yang D."/>
            <person name="Bader C.D."/>
            <person name="Teijaro C.N."/>
            <person name="Fluegel L."/>
            <person name="Davis C.M."/>
            <person name="Simpson J.R."/>
            <person name="Lauterbach L."/>
            <person name="Steele A.D."/>
            <person name="Gui C."/>
            <person name="Meng S."/>
            <person name="Li G."/>
            <person name="Viehrig K."/>
            <person name="Ye F."/>
            <person name="Su P."/>
            <person name="Kiefer A.F."/>
            <person name="Nichols A."/>
            <person name="Cepeda A.J."/>
            <person name="Yan W."/>
            <person name="Fan B."/>
            <person name="Jiang Y."/>
            <person name="Adhikari A."/>
            <person name="Zheng C.-J."/>
            <person name="Schuster L."/>
            <person name="Cowan T.M."/>
            <person name="Smanski M.J."/>
            <person name="Chevrette M.G."/>
            <person name="De Carvalho L.P.S."/>
            <person name="Shen B."/>
        </authorList>
    </citation>
    <scope>NUCLEOTIDE SEQUENCE [LARGE SCALE GENOMIC DNA]</scope>
    <source>
        <strain evidence="3 4">NPDC019481</strain>
    </source>
</reference>
<dbReference type="Pfam" id="PF06054">
    <property type="entry name" value="CoiA_nuc"/>
    <property type="match status" value="1"/>
</dbReference>
<comment type="caution">
    <text evidence="3">The sequence shown here is derived from an EMBL/GenBank/DDBJ whole genome shotgun (WGS) entry which is preliminary data.</text>
</comment>
<dbReference type="RefSeq" id="WP_397403177.1">
    <property type="nucleotide sequence ID" value="NZ_JBIRYI010000004.1"/>
</dbReference>
<accession>A0ABW7XHA4</accession>
<feature type="region of interest" description="Disordered" evidence="1">
    <location>
        <begin position="1"/>
        <end position="27"/>
    </location>
</feature>
<dbReference type="EMBL" id="JBIRYI010000004">
    <property type="protein sequence ID" value="MFI2486884.1"/>
    <property type="molecule type" value="Genomic_DNA"/>
</dbReference>
<sequence length="320" mass="35423">MGATAAGPSHEAAAAMNRHPGSESDAHATLKQALREAAVLAGWSAEIEARLTDGSRADVLCELGGRRIALEAQISHQAPREYQSRVSRYAAMGIESFWFTPGKPPALQTGLPVLPVESQDRTWSVVEIPDKNSRLSQMVTHPLHEVVADLLSGRLQIYSAAAPVFQLVDVMVYGCWRQECDATSVVWELYDQLHVCLRCGLHNEGSTSRELFPRKRPESDPDVIAEVAGWARAVGRAPLAPIEMTYSHTAGGSYHAFQCHACRAIIGDFHLGRAFFEIRVNEDPEVPPDRRAMPSTEERQFPWHWCLAEERRHSLTARAA</sequence>
<keyword evidence="4" id="KW-1185">Reference proteome</keyword>
<dbReference type="InterPro" id="IPR010330">
    <property type="entry name" value="CoiA_nuc"/>
</dbReference>
<feature type="domain" description="Competence protein CoiA nuclease-like" evidence="2">
    <location>
        <begin position="23"/>
        <end position="100"/>
    </location>
</feature>
<proteinExistence type="predicted"/>
<dbReference type="Proteomes" id="UP001611580">
    <property type="component" value="Unassembled WGS sequence"/>
</dbReference>
<evidence type="ECO:0000313" key="3">
    <source>
        <dbReference type="EMBL" id="MFI2486884.1"/>
    </source>
</evidence>